<dbReference type="RefSeq" id="WP_379763669.1">
    <property type="nucleotide sequence ID" value="NZ_JBHSCL010000004.1"/>
</dbReference>
<feature type="signal peptide" evidence="1">
    <location>
        <begin position="1"/>
        <end position="22"/>
    </location>
</feature>
<gene>
    <name evidence="2" type="ORF">ACFOWS_08950</name>
</gene>
<comment type="caution">
    <text evidence="2">The sequence shown here is derived from an EMBL/GenBank/DDBJ whole genome shotgun (WGS) entry which is preliminary data.</text>
</comment>
<dbReference type="PROSITE" id="PS51257">
    <property type="entry name" value="PROKAR_LIPOPROTEIN"/>
    <property type="match status" value="1"/>
</dbReference>
<evidence type="ECO:0000313" key="3">
    <source>
        <dbReference type="Proteomes" id="UP001595841"/>
    </source>
</evidence>
<evidence type="ECO:0008006" key="4">
    <source>
        <dbReference type="Google" id="ProtNLM"/>
    </source>
</evidence>
<sequence>MRTILTLFCIILMIGCSNDNQADEVSIRLSNVSEFNFENIVVDTSTGRVSFENIASGEQTDYKTFQKAYRYAFVQLEIEGKTYTLQPIDYVGEEALKIGNYTYEIDADTTKEQYTSLSLKLVKD</sequence>
<protein>
    <recommendedName>
        <fullName evidence="4">DUF4377 domain-containing protein</fullName>
    </recommendedName>
</protein>
<evidence type="ECO:0000256" key="1">
    <source>
        <dbReference type="SAM" id="SignalP"/>
    </source>
</evidence>
<dbReference type="EMBL" id="JBHSCL010000004">
    <property type="protein sequence ID" value="MFC4220260.1"/>
    <property type="molecule type" value="Genomic_DNA"/>
</dbReference>
<evidence type="ECO:0000313" key="2">
    <source>
        <dbReference type="EMBL" id="MFC4220260.1"/>
    </source>
</evidence>
<name>A0ABV8PNN2_9FLAO</name>
<organism evidence="2 3">
    <name type="scientific">Flagellimonas marina</name>
    <dbReference type="NCBI Taxonomy" id="1775168"/>
    <lineage>
        <taxon>Bacteria</taxon>
        <taxon>Pseudomonadati</taxon>
        <taxon>Bacteroidota</taxon>
        <taxon>Flavobacteriia</taxon>
        <taxon>Flavobacteriales</taxon>
        <taxon>Flavobacteriaceae</taxon>
        <taxon>Flagellimonas</taxon>
    </lineage>
</organism>
<accession>A0ABV8PNN2</accession>
<proteinExistence type="predicted"/>
<reference evidence="3" key="1">
    <citation type="journal article" date="2019" name="Int. J. Syst. Evol. Microbiol.">
        <title>The Global Catalogue of Microorganisms (GCM) 10K type strain sequencing project: providing services to taxonomists for standard genome sequencing and annotation.</title>
        <authorList>
            <consortium name="The Broad Institute Genomics Platform"/>
            <consortium name="The Broad Institute Genome Sequencing Center for Infectious Disease"/>
            <person name="Wu L."/>
            <person name="Ma J."/>
        </authorList>
    </citation>
    <scope>NUCLEOTIDE SEQUENCE [LARGE SCALE GENOMIC DNA]</scope>
    <source>
        <strain evidence="3">CGMCC 1.15774</strain>
    </source>
</reference>
<keyword evidence="3" id="KW-1185">Reference proteome</keyword>
<dbReference type="Proteomes" id="UP001595841">
    <property type="component" value="Unassembled WGS sequence"/>
</dbReference>
<feature type="chain" id="PRO_5046084877" description="DUF4377 domain-containing protein" evidence="1">
    <location>
        <begin position="23"/>
        <end position="124"/>
    </location>
</feature>
<keyword evidence="1" id="KW-0732">Signal</keyword>